<accession>A0A8C3N7X7</accession>
<evidence type="ECO:0000256" key="4">
    <source>
        <dbReference type="ARBA" id="ARBA00022490"/>
    </source>
</evidence>
<evidence type="ECO:0000256" key="3">
    <source>
        <dbReference type="ARBA" id="ARBA00018231"/>
    </source>
</evidence>
<dbReference type="Gene3D" id="1.25.40.720">
    <property type="entry name" value="Telomere length regulation protein 2, C-terminal domain"/>
    <property type="match status" value="3"/>
</dbReference>
<dbReference type="InterPro" id="IPR019337">
    <property type="entry name" value="Telomere_length_regulation_dom"/>
</dbReference>
<reference evidence="8" key="1">
    <citation type="submission" date="2020-02" db="EMBL/GenBank/DDBJ databases">
        <authorList>
            <person name="Enbody D E."/>
            <person name="Pettersson E M."/>
        </authorList>
    </citation>
    <scope>NUCLEOTIDE SEQUENCE [LARGE SCALE GENOMIC DNA]</scope>
</reference>
<dbReference type="Pfam" id="PF10193">
    <property type="entry name" value="Telomere_reg-2"/>
    <property type="match status" value="1"/>
</dbReference>
<keyword evidence="4" id="KW-0963">Cytoplasm</keyword>
<evidence type="ECO:0000256" key="5">
    <source>
        <dbReference type="SAM" id="MobiDB-lite"/>
    </source>
</evidence>
<feature type="region of interest" description="Disordered" evidence="5">
    <location>
        <begin position="471"/>
        <end position="495"/>
    </location>
</feature>
<feature type="domain" description="Telomere length regulation protein conserved" evidence="6">
    <location>
        <begin position="549"/>
        <end position="581"/>
    </location>
</feature>
<dbReference type="PANTHER" id="PTHR15830:SF10">
    <property type="entry name" value="TELOMERE LENGTH REGULATION PROTEIN TEL2 HOMOLOG"/>
    <property type="match status" value="1"/>
</dbReference>
<dbReference type="InterPro" id="IPR051970">
    <property type="entry name" value="TEL2_Regulation"/>
</dbReference>
<evidence type="ECO:0000256" key="1">
    <source>
        <dbReference type="ARBA" id="ARBA00004496"/>
    </source>
</evidence>
<dbReference type="GO" id="GO:0051879">
    <property type="term" value="F:Hsp90 protein binding"/>
    <property type="evidence" value="ECO:0007669"/>
    <property type="project" value="TreeGrafter"/>
</dbReference>
<dbReference type="InterPro" id="IPR057348">
    <property type="entry name" value="TELO2_ARM"/>
</dbReference>
<dbReference type="Proteomes" id="UP000694382">
    <property type="component" value="Chromosome 14"/>
</dbReference>
<evidence type="ECO:0000313" key="9">
    <source>
        <dbReference type="Proteomes" id="UP000694382"/>
    </source>
</evidence>
<evidence type="ECO:0000256" key="2">
    <source>
        <dbReference type="ARBA" id="ARBA00006133"/>
    </source>
</evidence>
<dbReference type="GO" id="GO:0051083">
    <property type="term" value="P:'de novo' cotranslational protein folding"/>
    <property type="evidence" value="ECO:0007669"/>
    <property type="project" value="TreeGrafter"/>
</dbReference>
<feature type="domain" description="TELO2 ARM repeat" evidence="7">
    <location>
        <begin position="325"/>
        <end position="420"/>
    </location>
</feature>
<accession>A0A8U8C6X3</accession>
<evidence type="ECO:0000259" key="7">
    <source>
        <dbReference type="Pfam" id="PF25320"/>
    </source>
</evidence>
<dbReference type="GO" id="GO:0042162">
    <property type="term" value="F:telomeric DNA binding"/>
    <property type="evidence" value="ECO:0007669"/>
    <property type="project" value="TreeGrafter"/>
</dbReference>
<name>A0A8C3N7X7_GEOPR</name>
<dbReference type="GO" id="GO:0005829">
    <property type="term" value="C:cytosol"/>
    <property type="evidence" value="ECO:0007669"/>
    <property type="project" value="TreeGrafter"/>
</dbReference>
<reference evidence="8" key="2">
    <citation type="submission" date="2025-08" db="UniProtKB">
        <authorList>
            <consortium name="Ensembl"/>
        </authorList>
    </citation>
    <scope>IDENTIFICATION</scope>
</reference>
<dbReference type="FunFam" id="1.25.40.720:FF:000003">
    <property type="entry name" value="Telomere length regulation protein TEL2 homolog"/>
    <property type="match status" value="1"/>
</dbReference>
<dbReference type="InterPro" id="IPR038528">
    <property type="entry name" value="TEL2_C_sf"/>
</dbReference>
<dbReference type="PANTHER" id="PTHR15830">
    <property type="entry name" value="TELOMERE LENGTH REGULATION PROTEIN TEL2 FAMILY MEMBER"/>
    <property type="match status" value="1"/>
</dbReference>
<evidence type="ECO:0000313" key="8">
    <source>
        <dbReference type="Ensembl" id="ENSCPVP00000014021.2"/>
    </source>
</evidence>
<evidence type="ECO:0000259" key="6">
    <source>
        <dbReference type="Pfam" id="PF10193"/>
    </source>
</evidence>
<dbReference type="AlphaFoldDB" id="A0A8C3N7X7"/>
<comment type="similarity">
    <text evidence="2">Belongs to the TEL2 family.</text>
</comment>
<dbReference type="SUPFAM" id="SSF48371">
    <property type="entry name" value="ARM repeat"/>
    <property type="match status" value="1"/>
</dbReference>
<dbReference type="Pfam" id="PF25320">
    <property type="entry name" value="TELO2_ARM"/>
    <property type="match status" value="1"/>
</dbReference>
<reference evidence="8" key="3">
    <citation type="submission" date="2025-09" db="UniProtKB">
        <authorList>
            <consortium name="Ensembl"/>
        </authorList>
    </citation>
    <scope>IDENTIFICATION</scope>
</reference>
<comment type="subcellular location">
    <subcellularLocation>
        <location evidence="1">Cytoplasm</location>
    </subcellularLocation>
</comment>
<proteinExistence type="inferred from homology"/>
<protein>
    <recommendedName>
        <fullName evidence="3">Telomere length regulation protein TEL2 homolog</fullName>
    </recommendedName>
</protein>
<dbReference type="Ensembl" id="ENSCPVT00000014651.2">
    <property type="protein sequence ID" value="ENSCPVP00000014021.2"/>
    <property type="gene ID" value="ENSCPVG00000010213.2"/>
</dbReference>
<organism evidence="8 9">
    <name type="scientific">Geospiza parvula</name>
    <name type="common">Small tree-finch</name>
    <name type="synonym">Camarhynchus parvulus</name>
    <dbReference type="NCBI Taxonomy" id="87175"/>
    <lineage>
        <taxon>Eukaryota</taxon>
        <taxon>Metazoa</taxon>
        <taxon>Chordata</taxon>
        <taxon>Craniata</taxon>
        <taxon>Vertebrata</taxon>
        <taxon>Euteleostomi</taxon>
        <taxon>Archelosauria</taxon>
        <taxon>Archosauria</taxon>
        <taxon>Dinosauria</taxon>
        <taxon>Saurischia</taxon>
        <taxon>Theropoda</taxon>
        <taxon>Coelurosauria</taxon>
        <taxon>Aves</taxon>
        <taxon>Neognathae</taxon>
        <taxon>Neoaves</taxon>
        <taxon>Telluraves</taxon>
        <taxon>Australaves</taxon>
        <taxon>Passeriformes</taxon>
        <taxon>Thraupidae</taxon>
        <taxon>Camarhynchus</taxon>
    </lineage>
</organism>
<feature type="compositionally biased region" description="Acidic residues" evidence="5">
    <location>
        <begin position="482"/>
        <end position="495"/>
    </location>
</feature>
<dbReference type="InterPro" id="IPR016024">
    <property type="entry name" value="ARM-type_fold"/>
</dbReference>
<keyword evidence="9" id="KW-1185">Reference proteome</keyword>
<sequence length="790" mass="87274">MAAALAPLGPGLALDLGLESVLREAVAALDRAGEGLVAALGAVRAALAAAGGPAALGERERALFGALLRRLARAPGAARPEGLWQCCFMEGPPGLVLCVLLEALGSASSGLDPREVIEVLEQFLQQGRLSALLWEICQPQALAGCLELQGALLNKIVCLPEHVSNKLQGKNPPVFFPQNYFPLLGDAVLQVLEKISDSLQGGLDCSISFVSHVLGKVCVHGWQKEILGVLVPRLTDLTKSDCIWQRICWQLVECVPDRWMEAVVLGFVQRAPGADVLSRLLGNLVVKNKKAQFVVAQKMLLLQYGHTTAVLQNLLGYLALDSGRRPLLLRVLQDLLETWSSSSAVKHSPAEQQLYISKAILICLSHLKEPEIASCRQELLTSMMEGVKCHLESSLPQLRRLGMVVAESISLNINTEGPVLKFEYEEDDETRELKSLLVQTPSFCVVPSLPDDDRSEKAGAALPLVPERNEKSYTAAPVKADEESDAELDSDDDLIPYDMSEDKELKLKAPMYIRDCIEVLTGSRSEDVDKWEATVKALESLVRRNPVATREVAKYLTSQFYSLNYSLRQRMDILDVLVLAAQELSCPKFHGKSKHSDVQKPCIQLLPESDSSKGWRRIVDERIKRKTRRFDTGQSRVELASCPNEFNSVAGYFFFPLIQHFDRPLTTFDLLGEDHLVLGRLVHTLAVLMYLAVNTVAVTAMGKTLLEFVWALRFHTDSYVRQGLLSCISSLLLSVPAERILADMTEELLETQSWLGDVMEKDPDGDCRRLALQNLLLMENLKKKLEAVSS</sequence>